<sequence>MPDDQKVNFVTRKKANLQLVFQTAANGSVKVEQQLLQMSTQHGGCTTLYTWLVVQFRMDNEINWY</sequence>
<dbReference type="AlphaFoldDB" id="A0A4Z2CL51"/>
<gene>
    <name evidence="1" type="ORF">EWB00_000036</name>
</gene>
<dbReference type="Proteomes" id="UP000311919">
    <property type="component" value="Unassembled WGS sequence"/>
</dbReference>
<comment type="caution">
    <text evidence="1">The sequence shown here is derived from an EMBL/GenBank/DDBJ whole genome shotgun (WGS) entry which is preliminary data.</text>
</comment>
<evidence type="ECO:0000313" key="2">
    <source>
        <dbReference type="Proteomes" id="UP000311919"/>
    </source>
</evidence>
<evidence type="ECO:0000313" key="1">
    <source>
        <dbReference type="EMBL" id="TNN04760.1"/>
    </source>
</evidence>
<proteinExistence type="predicted"/>
<keyword evidence="2" id="KW-1185">Reference proteome</keyword>
<organism evidence="1 2">
    <name type="scientific">Schistosoma japonicum</name>
    <name type="common">Blood fluke</name>
    <dbReference type="NCBI Taxonomy" id="6182"/>
    <lineage>
        <taxon>Eukaryota</taxon>
        <taxon>Metazoa</taxon>
        <taxon>Spiralia</taxon>
        <taxon>Lophotrochozoa</taxon>
        <taxon>Platyhelminthes</taxon>
        <taxon>Trematoda</taxon>
        <taxon>Digenea</taxon>
        <taxon>Strigeidida</taxon>
        <taxon>Schistosomatoidea</taxon>
        <taxon>Schistosomatidae</taxon>
        <taxon>Schistosoma</taxon>
    </lineage>
</organism>
<protein>
    <submittedName>
        <fullName evidence="1">Uncharacterized protein</fullName>
    </submittedName>
</protein>
<name>A0A4Z2CL51_SCHJA</name>
<reference evidence="1 2" key="1">
    <citation type="submission" date="2019-03" db="EMBL/GenBank/DDBJ databases">
        <title>An improved genome assembly of the fluke Schistosoma japonicum.</title>
        <authorList>
            <person name="Hu W."/>
            <person name="Luo F."/>
            <person name="Yin M."/>
            <person name="Mo X."/>
            <person name="Sun C."/>
            <person name="Wu Q."/>
            <person name="Zhu B."/>
            <person name="Xiang M."/>
            <person name="Wang J."/>
            <person name="Wang Y."/>
            <person name="Zhang T."/>
            <person name="Xu B."/>
            <person name="Zheng H."/>
            <person name="Feng Z."/>
        </authorList>
    </citation>
    <scope>NUCLEOTIDE SEQUENCE [LARGE SCALE GENOMIC DNA]</scope>
    <source>
        <strain evidence="1">HuSjv2</strain>
        <tissue evidence="1">Worms</tissue>
    </source>
</reference>
<dbReference type="EMBL" id="SKCS01000994">
    <property type="protein sequence ID" value="TNN04760.1"/>
    <property type="molecule type" value="Genomic_DNA"/>
</dbReference>
<accession>A0A4Z2CL51</accession>